<dbReference type="RefSeq" id="WP_064279601.1">
    <property type="nucleotide sequence ID" value="NZ_LWCS01000001.1"/>
</dbReference>
<comment type="caution">
    <text evidence="3">The sequence shown here is derived from an EMBL/GenBank/DDBJ whole genome shotgun (WGS) entry which is preliminary data.</text>
</comment>
<dbReference type="EMBL" id="LWCS01000001">
    <property type="protein sequence ID" value="OAN42259.1"/>
    <property type="molecule type" value="Genomic_DNA"/>
</dbReference>
<feature type="domain" description="DUF6973" evidence="2">
    <location>
        <begin position="235"/>
        <end position="344"/>
    </location>
</feature>
<evidence type="ECO:0000313" key="3">
    <source>
        <dbReference type="EMBL" id="OAN42259.1"/>
    </source>
</evidence>
<proteinExistence type="predicted"/>
<protein>
    <submittedName>
        <fullName evidence="3">Uncharacterized protein</fullName>
    </submittedName>
</protein>
<evidence type="ECO:0000259" key="1">
    <source>
        <dbReference type="Pfam" id="PF18879"/>
    </source>
</evidence>
<dbReference type="Pfam" id="PF22322">
    <property type="entry name" value="DUF6973"/>
    <property type="match status" value="1"/>
</dbReference>
<dbReference type="InterPro" id="IPR043796">
    <property type="entry name" value="ESX-1_EspA/EspE-like"/>
</dbReference>
<name>A0A178M2I3_MYCIR</name>
<gene>
    <name evidence="3" type="ORF">A4X20_00670</name>
</gene>
<evidence type="ECO:0000313" key="4">
    <source>
        <dbReference type="Proteomes" id="UP000078396"/>
    </source>
</evidence>
<reference evidence="3 4" key="1">
    <citation type="submission" date="2016-04" db="EMBL/GenBank/DDBJ databases">
        <title>Draft Genome Sequences of Staphylococcus capitis Strain H36, S. capitis Strain H65, S. cohnii Strain H62, S. hominis Strain H69, Mycobacterium iranicum Strain H39, Plantibacter sp. Strain H53, Pseudomonas oryzihabitans Strain H72, and Microbacterium sp. Strain H83, isolated from residential settings.</title>
        <authorList>
            <person name="Lymperopoulou D."/>
            <person name="Adams R.I."/>
            <person name="Lindow S."/>
            <person name="Coil D.A."/>
            <person name="Jospin G."/>
            <person name="Eisen J.A."/>
        </authorList>
    </citation>
    <scope>NUCLEOTIDE SEQUENCE [LARGE SCALE GENOMIC DNA]</scope>
    <source>
        <strain evidence="3 4">H39</strain>
    </source>
</reference>
<dbReference type="Proteomes" id="UP000078396">
    <property type="component" value="Unassembled WGS sequence"/>
</dbReference>
<sequence length="407" mass="43372">MSVLGGFLSTWTQARTTFGEGVPEPGATFDNSAALQQLETDTRAAAPASIWSGAAADAYDAKNAEQVRTLSRMAELDQNIGLEVDRSAAVVAHGRHQLDSVKDWVLAAAGSVPKGPAGEQMMIPIVAKGCSDVTDIVTTSNGELATIAGRISKLGAEYRTLSGGEKQPEGTDALGWWKQGEPPPVDPLEEILRKYQVEEDPDGTREWEPPWPLNMMTDPKHITAAEARILDELSPLEMRDMDQIKEAAEVEAKVRFPPQNGVNDTADNHTDAFRHTYWNALMTQRFGEQWTRDFATAHERLPNNPSTAEAMDLYNNEVGRAIAVANPDASPEQLADLVEQAVDAGDTVVIAPGGERLAWSDTIALGEAGTTTAATVPGLPPMPTGAGPGGIYDPGRPGGYGTSAGGY</sequence>
<dbReference type="InterPro" id="IPR054246">
    <property type="entry name" value="DUF6973"/>
</dbReference>
<feature type="domain" description="ESX-1 secretion-associated protein EspA/EspE-like" evidence="1">
    <location>
        <begin position="18"/>
        <end position="99"/>
    </location>
</feature>
<organism evidence="3 4">
    <name type="scientific">Mycolicibacterium iranicum</name>
    <name type="common">Mycobacterium iranicum</name>
    <dbReference type="NCBI Taxonomy" id="912594"/>
    <lineage>
        <taxon>Bacteria</taxon>
        <taxon>Bacillati</taxon>
        <taxon>Actinomycetota</taxon>
        <taxon>Actinomycetes</taxon>
        <taxon>Mycobacteriales</taxon>
        <taxon>Mycobacteriaceae</taxon>
        <taxon>Mycolicibacterium</taxon>
    </lineage>
</organism>
<evidence type="ECO:0000259" key="2">
    <source>
        <dbReference type="Pfam" id="PF22322"/>
    </source>
</evidence>
<dbReference type="STRING" id="912594.AWC12_14790"/>
<accession>A0A178M2I3</accession>
<dbReference type="AlphaFoldDB" id="A0A178M2I3"/>
<dbReference type="OrthoDB" id="1187707at2"/>
<dbReference type="Pfam" id="PF18879">
    <property type="entry name" value="EspA_EspE"/>
    <property type="match status" value="1"/>
</dbReference>